<feature type="domain" description="Calcineurin-like phosphoesterase" evidence="1">
    <location>
        <begin position="35"/>
        <end position="155"/>
    </location>
</feature>
<dbReference type="InterPro" id="IPR004843">
    <property type="entry name" value="Calcineurin-like_PHP"/>
</dbReference>
<dbReference type="Gene3D" id="3.60.21.10">
    <property type="match status" value="2"/>
</dbReference>
<dbReference type="Proteomes" id="UP000199574">
    <property type="component" value="Chromosome I"/>
</dbReference>
<dbReference type="SUPFAM" id="SSF56300">
    <property type="entry name" value="Metallo-dependent phosphatases"/>
    <property type="match status" value="1"/>
</dbReference>
<accession>A0ABY0UQ65</accession>
<organism evidence="2 3">
    <name type="scientific">Maribacter dokdonensis</name>
    <dbReference type="NCBI Taxonomy" id="320912"/>
    <lineage>
        <taxon>Bacteria</taxon>
        <taxon>Pseudomonadati</taxon>
        <taxon>Bacteroidota</taxon>
        <taxon>Flavobacteriia</taxon>
        <taxon>Flavobacteriales</taxon>
        <taxon>Flavobacteriaceae</taxon>
        <taxon>Maribacter</taxon>
    </lineage>
</organism>
<dbReference type="RefSeq" id="WP_244275624.1">
    <property type="nucleotide sequence ID" value="NZ_LT629754.1"/>
</dbReference>
<protein>
    <submittedName>
        <fullName evidence="2">Calcineurin-like phosphoesterase</fullName>
    </submittedName>
</protein>
<proteinExistence type="predicted"/>
<dbReference type="EMBL" id="LT629754">
    <property type="protein sequence ID" value="SDT01829.1"/>
    <property type="molecule type" value="Genomic_DNA"/>
</dbReference>
<evidence type="ECO:0000259" key="1">
    <source>
        <dbReference type="Pfam" id="PF00149"/>
    </source>
</evidence>
<dbReference type="Pfam" id="PF00149">
    <property type="entry name" value="Metallophos"/>
    <property type="match status" value="1"/>
</dbReference>
<sequence>MKINFKSMKGYMSTFFVLLFHLACTSQTIRNEVQIAFMADIHFADVYPEFEELNPDVYTDTVNGKNVLIRSMESQLHSTRLFNENYFAFQAALDDAVRRGIKIIAMPGDFSDDGQPVHIKGLKKIMNRYAEGYNVSFFMVNGNHDPTRPFGKQSGERDFLSKHGRLQPVMSTKGLYTSSTMAEEPTVIAKEIAEWGYKEILEELKAYGFFPQQKFRYWETPFSTYDYEGYTFKKAELASKLDNRISSNATLKTIPDVSYLVEPVEGVWLLAIDANVYTPKSDGIGFNGSGIGYNEVLTYKRYLLEWTEKVVENANRLGKTLIAFSHYPMVDFNDGATDEMKQLFGVNSFQAHRVPDEVVGEIFADMGLKVHVGGHMHLNDTGIITTKNGNTLTNIQTPSLAAYPPAYKLMTIKNTSKLEVETVVLDSVASFNSFFENYKKEHGFLRDNFPDRMWNDTILASSNYLDFTNIHLQEFVRWRLLPNHWPEHLKKSLLNKSGWQLVQKVLGEDFSEKELLLKMNNAGVSETDFKNWSGGDLILDFYRLRNADGIALIDIEPNRLKTYSFLFDVLQRQTENEDILSLQLFALIFQKQMNGEESLNFKVHLE</sequence>
<evidence type="ECO:0000313" key="2">
    <source>
        <dbReference type="EMBL" id="SDT01829.1"/>
    </source>
</evidence>
<gene>
    <name evidence="2" type="ORF">SAMN05192545_2579</name>
</gene>
<reference evidence="2 3" key="1">
    <citation type="submission" date="2016-10" db="EMBL/GenBank/DDBJ databases">
        <authorList>
            <person name="Varghese N."/>
            <person name="Submissions S."/>
        </authorList>
    </citation>
    <scope>NUCLEOTIDE SEQUENCE [LARGE SCALE GENOMIC DNA]</scope>
    <source>
        <strain evidence="2 3">MAR_2009_60</strain>
    </source>
</reference>
<evidence type="ECO:0000313" key="3">
    <source>
        <dbReference type="Proteomes" id="UP000199574"/>
    </source>
</evidence>
<dbReference type="GeneID" id="90591352"/>
<keyword evidence="3" id="KW-1185">Reference proteome</keyword>
<name>A0ABY0UQ65_9FLAO</name>
<dbReference type="InterPro" id="IPR029052">
    <property type="entry name" value="Metallo-depent_PP-like"/>
</dbReference>